<name>A0A397JR74_9GLOM</name>
<keyword evidence="2" id="KW-1185">Reference proteome</keyword>
<sequence>MSKGCPTTTLSQVVLRNKENMKKYYDNDTTKEASLQLFLGYSVSFHLNLINLFNQDLNIYDATVPDRMHHLDLGLYHYQIEFTKELLNLLEVYMKWNEMYLLNETYESLHKTYVKISYCLSNKRDVETQIIKIIWHKTIILQKQMEKKYKTLILLNYTLELFDFKFTEASEFCEKQKNNLNLSEKMRKGFTQFFNHLKLDFPKITSTDIQIKLVGSVTLNNSTFLCATNKYYGNP</sequence>
<dbReference type="EMBL" id="PQFF01000031">
    <property type="protein sequence ID" value="RHZ87674.1"/>
    <property type="molecule type" value="Genomic_DNA"/>
</dbReference>
<evidence type="ECO:0000313" key="2">
    <source>
        <dbReference type="Proteomes" id="UP000266861"/>
    </source>
</evidence>
<proteinExistence type="predicted"/>
<protein>
    <submittedName>
        <fullName evidence="1">Uncharacterized protein</fullName>
    </submittedName>
</protein>
<dbReference type="Proteomes" id="UP000266861">
    <property type="component" value="Unassembled WGS sequence"/>
</dbReference>
<reference evidence="1 2" key="1">
    <citation type="submission" date="2018-08" db="EMBL/GenBank/DDBJ databases">
        <title>Genome and evolution of the arbuscular mycorrhizal fungus Diversispora epigaea (formerly Glomus versiforme) and its bacterial endosymbionts.</title>
        <authorList>
            <person name="Sun X."/>
            <person name="Fei Z."/>
            <person name="Harrison M."/>
        </authorList>
    </citation>
    <scope>NUCLEOTIDE SEQUENCE [LARGE SCALE GENOMIC DNA]</scope>
    <source>
        <strain evidence="1 2">IT104</strain>
    </source>
</reference>
<comment type="caution">
    <text evidence="1">The sequence shown here is derived from an EMBL/GenBank/DDBJ whole genome shotgun (WGS) entry which is preliminary data.</text>
</comment>
<dbReference type="AlphaFoldDB" id="A0A397JR74"/>
<organism evidence="1 2">
    <name type="scientific">Diversispora epigaea</name>
    <dbReference type="NCBI Taxonomy" id="1348612"/>
    <lineage>
        <taxon>Eukaryota</taxon>
        <taxon>Fungi</taxon>
        <taxon>Fungi incertae sedis</taxon>
        <taxon>Mucoromycota</taxon>
        <taxon>Glomeromycotina</taxon>
        <taxon>Glomeromycetes</taxon>
        <taxon>Diversisporales</taxon>
        <taxon>Diversisporaceae</taxon>
        <taxon>Diversispora</taxon>
    </lineage>
</organism>
<gene>
    <name evidence="1" type="ORF">Glove_33g109</name>
</gene>
<accession>A0A397JR74</accession>
<evidence type="ECO:0000313" key="1">
    <source>
        <dbReference type="EMBL" id="RHZ87674.1"/>
    </source>
</evidence>